<organism evidence="7 8">
    <name type="scientific">Kipferlia bialata</name>
    <dbReference type="NCBI Taxonomy" id="797122"/>
    <lineage>
        <taxon>Eukaryota</taxon>
        <taxon>Metamonada</taxon>
        <taxon>Carpediemonas-like organisms</taxon>
        <taxon>Kipferlia</taxon>
    </lineage>
</organism>
<dbReference type="OrthoDB" id="19344at2759"/>
<evidence type="ECO:0000256" key="3">
    <source>
        <dbReference type="ARBA" id="ARBA00022989"/>
    </source>
</evidence>
<feature type="transmembrane region" description="Helical" evidence="6">
    <location>
        <begin position="57"/>
        <end position="76"/>
    </location>
</feature>
<evidence type="ECO:0000256" key="2">
    <source>
        <dbReference type="ARBA" id="ARBA00022692"/>
    </source>
</evidence>
<evidence type="ECO:0000256" key="6">
    <source>
        <dbReference type="SAM" id="Phobius"/>
    </source>
</evidence>
<dbReference type="Pfam" id="PF04193">
    <property type="entry name" value="PQ-loop"/>
    <property type="match status" value="1"/>
</dbReference>
<comment type="caution">
    <text evidence="7">The sequence shown here is derived from an EMBL/GenBank/DDBJ whole genome shotgun (WGS) entry which is preliminary data.</text>
</comment>
<reference evidence="7 8" key="1">
    <citation type="journal article" date="2018" name="PLoS ONE">
        <title>The draft genome of Kipferlia bialata reveals reductive genome evolution in fornicate parasites.</title>
        <authorList>
            <person name="Tanifuji G."/>
            <person name="Takabayashi S."/>
            <person name="Kume K."/>
            <person name="Takagi M."/>
            <person name="Nakayama T."/>
            <person name="Kamikawa R."/>
            <person name="Inagaki Y."/>
            <person name="Hashimoto T."/>
        </authorList>
    </citation>
    <scope>NUCLEOTIDE SEQUENCE [LARGE SCALE GENOMIC DNA]</scope>
    <source>
        <strain evidence="7">NY0173</strain>
    </source>
</reference>
<dbReference type="InterPro" id="IPR006603">
    <property type="entry name" value="PQ-loop_rpt"/>
</dbReference>
<dbReference type="Proteomes" id="UP000265618">
    <property type="component" value="Unassembled WGS sequence"/>
</dbReference>
<feature type="non-terminal residue" evidence="7">
    <location>
        <position position="1"/>
    </location>
</feature>
<gene>
    <name evidence="7" type="ORF">KIPB_005810</name>
</gene>
<keyword evidence="3 6" id="KW-1133">Transmembrane helix</keyword>
<evidence type="ECO:0000256" key="5">
    <source>
        <dbReference type="SAM" id="MobiDB-lite"/>
    </source>
</evidence>
<evidence type="ECO:0000313" key="8">
    <source>
        <dbReference type="Proteomes" id="UP000265618"/>
    </source>
</evidence>
<feature type="region of interest" description="Disordered" evidence="5">
    <location>
        <begin position="272"/>
        <end position="306"/>
    </location>
</feature>
<accession>A0A9K3CXJ8</accession>
<dbReference type="Gene3D" id="1.20.1280.290">
    <property type="match status" value="1"/>
</dbReference>
<keyword evidence="2 6" id="KW-0812">Transmembrane</keyword>
<comment type="subcellular location">
    <subcellularLocation>
        <location evidence="1">Membrane</location>
        <topology evidence="1">Multi-pass membrane protein</topology>
    </subcellularLocation>
</comment>
<protein>
    <submittedName>
        <fullName evidence="7">Uncharacterized protein</fullName>
    </submittedName>
</protein>
<dbReference type="GO" id="GO:0016020">
    <property type="term" value="C:membrane"/>
    <property type="evidence" value="ECO:0007669"/>
    <property type="project" value="UniProtKB-SubCell"/>
</dbReference>
<evidence type="ECO:0000256" key="4">
    <source>
        <dbReference type="ARBA" id="ARBA00023136"/>
    </source>
</evidence>
<keyword evidence="4 6" id="KW-0472">Membrane</keyword>
<evidence type="ECO:0000256" key="1">
    <source>
        <dbReference type="ARBA" id="ARBA00004141"/>
    </source>
</evidence>
<proteinExistence type="predicted"/>
<feature type="transmembrane region" description="Helical" evidence="6">
    <location>
        <begin position="121"/>
        <end position="141"/>
    </location>
</feature>
<name>A0A9K3CXJ8_9EUKA</name>
<feature type="transmembrane region" description="Helical" evidence="6">
    <location>
        <begin position="147"/>
        <end position="168"/>
    </location>
</feature>
<evidence type="ECO:0000313" key="7">
    <source>
        <dbReference type="EMBL" id="GIQ84337.1"/>
    </source>
</evidence>
<dbReference type="AlphaFoldDB" id="A0A9K3CXJ8"/>
<sequence>IVGVPTYPTCALTLLSPVGFIANMCMWLIMWKRYAQYHEAEMGPNKHALFHRYARRGVIAMLTLLLGLGLVGNTILGHCNSAVQSFAITFGVLCPVFGAMQWIPQIMNSYRLKQQGSFSILMLWINVPGCVAIAYYLLFIAKKSWSTSAGFVTAAIEQAVLLGFLTYYKHWYKGEVPDPSTVKVFFAGVQTADIQAASASMIDNHMSIHAGDGCTPAIEGDVDLEAALSDATSVDSSSTESVEEMIVSVGDGPNTQLILNTDGTITHATGTAIGTPNSSPSVERGRPSPISMDPVVPETDDDHDTCQDSCMTRRPASFSKAMSEETLPTTPITPIHHSFVFGL</sequence>
<dbReference type="EMBL" id="BDIP01001407">
    <property type="protein sequence ID" value="GIQ84337.1"/>
    <property type="molecule type" value="Genomic_DNA"/>
</dbReference>
<feature type="transmembrane region" description="Helical" evidence="6">
    <location>
        <begin position="82"/>
        <end position="100"/>
    </location>
</feature>
<keyword evidence="8" id="KW-1185">Reference proteome</keyword>
<feature type="transmembrane region" description="Helical" evidence="6">
    <location>
        <begin position="6"/>
        <end position="29"/>
    </location>
</feature>